<dbReference type="Pfam" id="PF00348">
    <property type="entry name" value="polyprenyl_synt"/>
    <property type="match status" value="1"/>
</dbReference>
<dbReference type="Proteomes" id="UP000005824">
    <property type="component" value="Unassembled WGS sequence"/>
</dbReference>
<dbReference type="EMBL" id="ABVL01000001">
    <property type="protein sequence ID" value="EDY22030.1"/>
    <property type="molecule type" value="Genomic_DNA"/>
</dbReference>
<dbReference type="InterPro" id="IPR000092">
    <property type="entry name" value="Polyprenyl_synt"/>
</dbReference>
<accession>B4CTZ2</accession>
<reference evidence="6 7" key="1">
    <citation type="journal article" date="2011" name="J. Bacteriol.">
        <title>Genome sequence of Chthoniobacter flavus Ellin428, an aerobic heterotrophic soil bacterium.</title>
        <authorList>
            <person name="Kant R."/>
            <person name="van Passel M.W."/>
            <person name="Palva A."/>
            <person name="Lucas S."/>
            <person name="Lapidus A."/>
            <person name="Glavina Del Rio T."/>
            <person name="Dalin E."/>
            <person name="Tice H."/>
            <person name="Bruce D."/>
            <person name="Goodwin L."/>
            <person name="Pitluck S."/>
            <person name="Larimer F.W."/>
            <person name="Land M.L."/>
            <person name="Hauser L."/>
            <person name="Sangwan P."/>
            <person name="de Vos W.M."/>
            <person name="Janssen P.H."/>
            <person name="Smidt H."/>
        </authorList>
    </citation>
    <scope>NUCLEOTIDE SEQUENCE [LARGE SCALE GENOMIC DNA]</scope>
    <source>
        <strain evidence="6 7">Ellin428</strain>
    </source>
</reference>
<protein>
    <recommendedName>
        <fullName evidence="8">Polyprenyl synthetase</fullName>
    </recommendedName>
</protein>
<gene>
    <name evidence="6" type="ORF">CfE428DRAFT_0155</name>
</gene>
<dbReference type="RefSeq" id="WP_006977482.1">
    <property type="nucleotide sequence ID" value="NZ_ABVL01000001.1"/>
</dbReference>
<dbReference type="GO" id="GO:0004659">
    <property type="term" value="F:prenyltransferase activity"/>
    <property type="evidence" value="ECO:0007669"/>
    <property type="project" value="InterPro"/>
</dbReference>
<evidence type="ECO:0000256" key="4">
    <source>
        <dbReference type="ARBA" id="ARBA00022723"/>
    </source>
</evidence>
<evidence type="ECO:0000313" key="7">
    <source>
        <dbReference type="Proteomes" id="UP000005824"/>
    </source>
</evidence>
<dbReference type="Pfam" id="PF01976">
    <property type="entry name" value="DUF116"/>
    <property type="match status" value="1"/>
</dbReference>
<comment type="caution">
    <text evidence="6">The sequence shown here is derived from an EMBL/GenBank/DDBJ whole genome shotgun (WGS) entry which is preliminary data.</text>
</comment>
<dbReference type="AlphaFoldDB" id="B4CTZ2"/>
<evidence type="ECO:0000256" key="5">
    <source>
        <dbReference type="ARBA" id="ARBA00022842"/>
    </source>
</evidence>
<dbReference type="SFLD" id="SFLDS00005">
    <property type="entry name" value="Isoprenoid_Synthase_Type_I"/>
    <property type="match status" value="1"/>
</dbReference>
<dbReference type="GO" id="GO:0046872">
    <property type="term" value="F:metal ion binding"/>
    <property type="evidence" value="ECO:0007669"/>
    <property type="project" value="UniProtKB-KW"/>
</dbReference>
<dbReference type="InterPro" id="IPR033749">
    <property type="entry name" value="Polyprenyl_synt_CS"/>
</dbReference>
<sequence>MSSNVPAAPPVAFTLPRPVPQQKIRSPKKNIPQTPIQRQYILEQVRAYVAEQKPVPPLPADDIKVHADKLVAQFQCDPIYRDYIGVLLNNEMWREQLAAVPFERRLLLLPKCLRVEDRCPAPFDEFGLLCKQCGLCTIQDLQSEAERLGYAVLVAEGSAIVMSLIQTGKIEAIVGVSCLSVLERAFPYMEAAAIPGVAVPLLQDDCIDTNVDLDWVWDYIHLTSDDQTRRLDLSQLRDDIDFWFTPLNLDSIMGPAEGETEKISRQWLGRAGKRWRPFLTVAAYQALRTTPGAPIPDDLRKVAVAVECFHKASLIHDDIEDNDAQRYGEPTLHEEHGIAVALNVGDLLIGEGYRLLAACNASPEQKVAMLRIAAEGQRELCRGQGAELVWARQPQPLTSTEVLDIFRKKTAPAFGVALQLGTVYAGQLEEHEEVLQAYSEALGIAYQIRDDLSDLGASGETNDIAGLRPSLLLAVAFERANLEASGADKSLAEKRAEQKLALEAHWRRLSTATPAEIEALYFELRADERCRTLLESYKEEAIRSLRDVENANLKGLLRRVIGKIFNDAEIKGWCKEFEQKNLGGVALASA</sequence>
<keyword evidence="4" id="KW-0479">Metal-binding</keyword>
<proteinExistence type="inferred from homology"/>
<evidence type="ECO:0000313" key="6">
    <source>
        <dbReference type="EMBL" id="EDY22030.1"/>
    </source>
</evidence>
<dbReference type="Gene3D" id="1.10.600.10">
    <property type="entry name" value="Farnesyl Diphosphate Synthase"/>
    <property type="match status" value="1"/>
</dbReference>
<evidence type="ECO:0000256" key="1">
    <source>
        <dbReference type="ARBA" id="ARBA00001946"/>
    </source>
</evidence>
<dbReference type="InParanoid" id="B4CTZ2"/>
<comment type="similarity">
    <text evidence="2">Belongs to the FPP/GGPP synthase family.</text>
</comment>
<dbReference type="SUPFAM" id="SSF48576">
    <property type="entry name" value="Terpenoid synthases"/>
    <property type="match status" value="1"/>
</dbReference>
<keyword evidence="5" id="KW-0460">Magnesium</keyword>
<evidence type="ECO:0000256" key="3">
    <source>
        <dbReference type="ARBA" id="ARBA00022679"/>
    </source>
</evidence>
<organism evidence="6 7">
    <name type="scientific">Chthoniobacter flavus Ellin428</name>
    <dbReference type="NCBI Taxonomy" id="497964"/>
    <lineage>
        <taxon>Bacteria</taxon>
        <taxon>Pseudomonadati</taxon>
        <taxon>Verrucomicrobiota</taxon>
        <taxon>Spartobacteria</taxon>
        <taxon>Chthoniobacterales</taxon>
        <taxon>Chthoniobacteraceae</taxon>
        <taxon>Chthoniobacter</taxon>
    </lineage>
</organism>
<keyword evidence="7" id="KW-1185">Reference proteome</keyword>
<keyword evidence="3" id="KW-0808">Transferase</keyword>
<name>B4CTZ2_9BACT</name>
<dbReference type="InterPro" id="IPR002829">
    <property type="entry name" value="DUF116"/>
</dbReference>
<dbReference type="eggNOG" id="COG1852">
    <property type="taxonomic scope" value="Bacteria"/>
</dbReference>
<comment type="cofactor">
    <cofactor evidence="1">
        <name>Mg(2+)</name>
        <dbReference type="ChEBI" id="CHEBI:18420"/>
    </cofactor>
</comment>
<dbReference type="CDD" id="cd00685">
    <property type="entry name" value="Trans_IPPS_HT"/>
    <property type="match status" value="1"/>
</dbReference>
<dbReference type="InterPro" id="IPR008949">
    <property type="entry name" value="Isoprenoid_synthase_dom_sf"/>
</dbReference>
<dbReference type="STRING" id="497964.CfE428DRAFT_0155"/>
<evidence type="ECO:0008006" key="8">
    <source>
        <dbReference type="Google" id="ProtNLM"/>
    </source>
</evidence>
<dbReference type="GO" id="GO:0008299">
    <property type="term" value="P:isoprenoid biosynthetic process"/>
    <property type="evidence" value="ECO:0007669"/>
    <property type="project" value="InterPro"/>
</dbReference>
<evidence type="ECO:0000256" key="2">
    <source>
        <dbReference type="ARBA" id="ARBA00006706"/>
    </source>
</evidence>
<dbReference type="PROSITE" id="PS00444">
    <property type="entry name" value="POLYPRENYL_SYNTHASE_2"/>
    <property type="match status" value="1"/>
</dbReference>
<dbReference type="PANTHER" id="PTHR12001">
    <property type="entry name" value="GERANYLGERANYL PYROPHOSPHATE SYNTHASE"/>
    <property type="match status" value="1"/>
</dbReference>
<dbReference type="PANTHER" id="PTHR12001:SF69">
    <property type="entry name" value="ALL TRANS-POLYPRENYL-DIPHOSPHATE SYNTHASE PDSS1"/>
    <property type="match status" value="1"/>
</dbReference>
<dbReference type="eggNOG" id="COG0142">
    <property type="taxonomic scope" value="Bacteria"/>
</dbReference>